<evidence type="ECO:0000256" key="6">
    <source>
        <dbReference type="SAM" id="MobiDB-lite"/>
    </source>
</evidence>
<feature type="transmembrane region" description="Helical" evidence="7">
    <location>
        <begin position="182"/>
        <end position="207"/>
    </location>
</feature>
<evidence type="ECO:0000256" key="7">
    <source>
        <dbReference type="SAM" id="Phobius"/>
    </source>
</evidence>
<feature type="compositionally biased region" description="Basic and acidic residues" evidence="6">
    <location>
        <begin position="353"/>
        <end position="362"/>
    </location>
</feature>
<evidence type="ECO:0000313" key="9">
    <source>
        <dbReference type="EMBL" id="KAF2235949.1"/>
    </source>
</evidence>
<feature type="transmembrane region" description="Helical" evidence="7">
    <location>
        <begin position="109"/>
        <end position="127"/>
    </location>
</feature>
<keyword evidence="10" id="KW-1185">Reference proteome</keyword>
<feature type="region of interest" description="Disordered" evidence="6">
    <location>
        <begin position="328"/>
        <end position="385"/>
    </location>
</feature>
<dbReference type="AlphaFoldDB" id="A0A6A6HDP6"/>
<evidence type="ECO:0000259" key="8">
    <source>
        <dbReference type="Pfam" id="PF20684"/>
    </source>
</evidence>
<evidence type="ECO:0000256" key="1">
    <source>
        <dbReference type="ARBA" id="ARBA00004141"/>
    </source>
</evidence>
<reference evidence="9" key="1">
    <citation type="journal article" date="2020" name="Stud. Mycol.">
        <title>101 Dothideomycetes genomes: a test case for predicting lifestyles and emergence of pathogens.</title>
        <authorList>
            <person name="Haridas S."/>
            <person name="Albert R."/>
            <person name="Binder M."/>
            <person name="Bloem J."/>
            <person name="Labutti K."/>
            <person name="Salamov A."/>
            <person name="Andreopoulos B."/>
            <person name="Baker S."/>
            <person name="Barry K."/>
            <person name="Bills G."/>
            <person name="Bluhm B."/>
            <person name="Cannon C."/>
            <person name="Castanera R."/>
            <person name="Culley D."/>
            <person name="Daum C."/>
            <person name="Ezra D."/>
            <person name="Gonzalez J."/>
            <person name="Henrissat B."/>
            <person name="Kuo A."/>
            <person name="Liang C."/>
            <person name="Lipzen A."/>
            <person name="Lutzoni F."/>
            <person name="Magnuson J."/>
            <person name="Mondo S."/>
            <person name="Nolan M."/>
            <person name="Ohm R."/>
            <person name="Pangilinan J."/>
            <person name="Park H.-J."/>
            <person name="Ramirez L."/>
            <person name="Alfaro M."/>
            <person name="Sun H."/>
            <person name="Tritt A."/>
            <person name="Yoshinaga Y."/>
            <person name="Zwiers L.-H."/>
            <person name="Turgeon B."/>
            <person name="Goodwin S."/>
            <person name="Spatafora J."/>
            <person name="Crous P."/>
            <person name="Grigoriev I."/>
        </authorList>
    </citation>
    <scope>NUCLEOTIDE SEQUENCE</scope>
    <source>
        <strain evidence="9">Tuck. ex Michener</strain>
    </source>
</reference>
<dbReference type="PANTHER" id="PTHR33048">
    <property type="entry name" value="PTH11-LIKE INTEGRAL MEMBRANE PROTEIN (AFU_ORTHOLOGUE AFUA_5G11245)"/>
    <property type="match status" value="1"/>
</dbReference>
<keyword evidence="3 7" id="KW-1133">Transmembrane helix</keyword>
<feature type="transmembrane region" description="Helical" evidence="7">
    <location>
        <begin position="258"/>
        <end position="278"/>
    </location>
</feature>
<proteinExistence type="inferred from homology"/>
<feature type="domain" description="Rhodopsin" evidence="8">
    <location>
        <begin position="44"/>
        <end position="283"/>
    </location>
</feature>
<comment type="similarity">
    <text evidence="5">Belongs to the SAT4 family.</text>
</comment>
<evidence type="ECO:0000256" key="4">
    <source>
        <dbReference type="ARBA" id="ARBA00023136"/>
    </source>
</evidence>
<feature type="transmembrane region" description="Helical" evidence="7">
    <location>
        <begin position="139"/>
        <end position="162"/>
    </location>
</feature>
<evidence type="ECO:0000256" key="3">
    <source>
        <dbReference type="ARBA" id="ARBA00022989"/>
    </source>
</evidence>
<feature type="transmembrane region" description="Helical" evidence="7">
    <location>
        <begin position="219"/>
        <end position="238"/>
    </location>
</feature>
<feature type="transmembrane region" description="Helical" evidence="7">
    <location>
        <begin position="56"/>
        <end position="78"/>
    </location>
</feature>
<organism evidence="9 10">
    <name type="scientific">Viridothelium virens</name>
    <name type="common">Speckled blister lichen</name>
    <name type="synonym">Trypethelium virens</name>
    <dbReference type="NCBI Taxonomy" id="1048519"/>
    <lineage>
        <taxon>Eukaryota</taxon>
        <taxon>Fungi</taxon>
        <taxon>Dikarya</taxon>
        <taxon>Ascomycota</taxon>
        <taxon>Pezizomycotina</taxon>
        <taxon>Dothideomycetes</taxon>
        <taxon>Dothideomycetes incertae sedis</taxon>
        <taxon>Trypetheliales</taxon>
        <taxon>Trypetheliaceae</taxon>
        <taxon>Viridothelium</taxon>
    </lineage>
</organism>
<feature type="region of interest" description="Disordered" evidence="6">
    <location>
        <begin position="287"/>
        <end position="307"/>
    </location>
</feature>
<dbReference type="InterPro" id="IPR052337">
    <property type="entry name" value="SAT4-like"/>
</dbReference>
<dbReference type="Pfam" id="PF20684">
    <property type="entry name" value="Fung_rhodopsin"/>
    <property type="match status" value="1"/>
</dbReference>
<evidence type="ECO:0000256" key="5">
    <source>
        <dbReference type="ARBA" id="ARBA00038359"/>
    </source>
</evidence>
<feature type="transmembrane region" description="Helical" evidence="7">
    <location>
        <begin position="26"/>
        <end position="44"/>
    </location>
</feature>
<dbReference type="PANTHER" id="PTHR33048:SF160">
    <property type="entry name" value="SAT4 FAMILY MEMBRANE PROTEIN"/>
    <property type="match status" value="1"/>
</dbReference>
<name>A0A6A6HDP6_VIRVR</name>
<evidence type="ECO:0000256" key="2">
    <source>
        <dbReference type="ARBA" id="ARBA00022692"/>
    </source>
</evidence>
<evidence type="ECO:0000313" key="10">
    <source>
        <dbReference type="Proteomes" id="UP000800092"/>
    </source>
</evidence>
<dbReference type="OrthoDB" id="4682787at2759"/>
<dbReference type="InterPro" id="IPR049326">
    <property type="entry name" value="Rhodopsin_dom_fungi"/>
</dbReference>
<keyword evidence="4 7" id="KW-0472">Membrane</keyword>
<dbReference type="GO" id="GO:0016020">
    <property type="term" value="C:membrane"/>
    <property type="evidence" value="ECO:0007669"/>
    <property type="project" value="UniProtKB-SubCell"/>
</dbReference>
<comment type="subcellular location">
    <subcellularLocation>
        <location evidence="1">Membrane</location>
        <topology evidence="1">Multi-pass membrane protein</topology>
    </subcellularLocation>
</comment>
<gene>
    <name evidence="9" type="ORF">EV356DRAFT_513521</name>
</gene>
<keyword evidence="2 7" id="KW-0812">Transmembrane</keyword>
<dbReference type="Proteomes" id="UP000800092">
    <property type="component" value="Unassembled WGS sequence"/>
</dbReference>
<accession>A0A6A6HDP6</accession>
<dbReference type="EMBL" id="ML991788">
    <property type="protein sequence ID" value="KAF2235949.1"/>
    <property type="molecule type" value="Genomic_DNA"/>
</dbReference>
<protein>
    <recommendedName>
        <fullName evidence="8">Rhodopsin domain-containing protein</fullName>
    </recommendedName>
</protein>
<sequence length="385" mass="42623">MDLPALPPPPGVVPDLANPPSGRRDAVLVSSIILLVFPTVLVSIRSYVRFFILKKWLVVDYVCILAWCLLVVLISLGFSTLKDGNGRHGWDLTAAHFSKYAEVLNDQQIIYVVALLVTKTAILLQLMEIFVPQARTSRWWLLVGMIALNTIYLTINLFLEIFVCIPREKIWNPSTPGHCIDIGVLFIASAAVNLGEDLLILALPISWILRLQVNSRRKVGISVVYATGIFACVSSAMRLVESIKTDSATDISYALVPVYLWAVAEVASGLIVCCLPFIPRFFRRSPPQTSTAGTRKVTDHQQSFASGRRNYHELDEISLQRSAAALGQTETKASRDASADWTDQLDTGVAPRHFLDKEELEKGIPIQERSAPSRSAPPPRPEHTV</sequence>